<evidence type="ECO:0000256" key="1">
    <source>
        <dbReference type="SAM" id="MobiDB-lite"/>
    </source>
</evidence>
<accession>A0AAN7WKI4</accession>
<reference evidence="3" key="1">
    <citation type="submission" date="2023-07" db="EMBL/GenBank/DDBJ databases">
        <title>A draft genome of Kazachstania heterogenica Y-27499.</title>
        <authorList>
            <person name="Donic C."/>
            <person name="Kralova J.S."/>
            <person name="Fidel L."/>
            <person name="Ben-Dor S."/>
            <person name="Jung S."/>
        </authorList>
    </citation>
    <scope>NUCLEOTIDE SEQUENCE [LARGE SCALE GENOMIC DNA]</scope>
    <source>
        <strain evidence="3">Y27499</strain>
    </source>
</reference>
<proteinExistence type="predicted"/>
<sequence length="549" mass="64480">MSNRNSLEADITNIIFNTCQIIVSKINDTIGFTPHFVCEINGPYYPYFRKLINLVNPKQSKRIHLQLYALKINNNSKEIKSHKYVEFSKETVLEYGLKNVKTPSVEEIIEVKKFQYSLTNRANNKELKTMENQTKYHSFDENIVKYNNNTRFELHFPYPVSIEPSLDIKEESDWDSDMELGGWIISNKAITPDSDPPFHQYTKKSRKHQNKQNFSMNYDKYWHREKLEKKRVNRKKFYCKENHYVANNLHFNNYNRTPIDRKKNEEIEGLIAAAIIQSELRTSTVSPSQLTKNKKQRLGETSSFIILNHCDYKNLRRIEEVTFLLVFSILNGVLNFEKCIMQASKNISANVRIATENRQAYTIHNISDIINSSPCHLHRLFTKFTGITLKDYENLCLEFLNTNHNHFKLLGDNINLWVKEFKGSLNFDLIFSTFISRKYNYTKFLSDDPQKKFNSWSLYLLLPGTEEAIFRNKVLLNPPLLPSSRINHKQRRLREKKGGNSGPNQFRISVGPLRKKIRAEILDTLFVIDTSTSCNTRFQFNIEKLFSNC</sequence>
<evidence type="ECO:0000313" key="2">
    <source>
        <dbReference type="EMBL" id="KAK5778840.1"/>
    </source>
</evidence>
<keyword evidence="3" id="KW-1185">Reference proteome</keyword>
<gene>
    <name evidence="2" type="ORF">RI543_003765</name>
</gene>
<dbReference type="AlphaFoldDB" id="A0AAN7WKI4"/>
<dbReference type="EMBL" id="JAWIZZ010000051">
    <property type="protein sequence ID" value="KAK5778840.1"/>
    <property type="molecule type" value="Genomic_DNA"/>
</dbReference>
<comment type="caution">
    <text evidence="2">The sequence shown here is derived from an EMBL/GenBank/DDBJ whole genome shotgun (WGS) entry which is preliminary data.</text>
</comment>
<feature type="region of interest" description="Disordered" evidence="1">
    <location>
        <begin position="487"/>
        <end position="507"/>
    </location>
</feature>
<organism evidence="2 3">
    <name type="scientific">Arxiozyma heterogenica</name>
    <dbReference type="NCBI Taxonomy" id="278026"/>
    <lineage>
        <taxon>Eukaryota</taxon>
        <taxon>Fungi</taxon>
        <taxon>Dikarya</taxon>
        <taxon>Ascomycota</taxon>
        <taxon>Saccharomycotina</taxon>
        <taxon>Saccharomycetes</taxon>
        <taxon>Saccharomycetales</taxon>
        <taxon>Saccharomycetaceae</taxon>
        <taxon>Arxiozyma</taxon>
    </lineage>
</organism>
<evidence type="ECO:0000313" key="3">
    <source>
        <dbReference type="Proteomes" id="UP001306508"/>
    </source>
</evidence>
<dbReference type="Gene3D" id="1.10.10.60">
    <property type="entry name" value="Homeodomain-like"/>
    <property type="match status" value="1"/>
</dbReference>
<protein>
    <submittedName>
        <fullName evidence="2">Uncharacterized protein</fullName>
    </submittedName>
</protein>
<dbReference type="Proteomes" id="UP001306508">
    <property type="component" value="Unassembled WGS sequence"/>
</dbReference>
<name>A0AAN7WKI4_9SACH</name>